<accession>A0A1J5PUA2</accession>
<dbReference type="AlphaFoldDB" id="A0A1J5PUA2"/>
<comment type="caution">
    <text evidence="1">The sequence shown here is derived from an EMBL/GenBank/DDBJ whole genome shotgun (WGS) entry which is preliminary data.</text>
</comment>
<sequence>MAVAAGGHGHRAAGRPVVGRQAHLPCRVAGGVPLRQQAGDVLRRRQVIEAVRRRVGLDRQGRHVAELVGRIQAGEYRRPHRTVGADFHQIALTDDRITLRRDAAAERACPAVSVGWQVVERELRVGRRQAGAVDHRHRNAAEDGDLAGGSLGRGRDVDQSLLAVSPYRNGVGIGAGHGDVPRQDGADGDDLRPLVAILAVGIEIHRQTHRIVHSV</sequence>
<gene>
    <name evidence="1" type="ORF">GALL_436350</name>
</gene>
<evidence type="ECO:0000313" key="1">
    <source>
        <dbReference type="EMBL" id="OIQ74706.1"/>
    </source>
</evidence>
<organism evidence="1">
    <name type="scientific">mine drainage metagenome</name>
    <dbReference type="NCBI Taxonomy" id="410659"/>
    <lineage>
        <taxon>unclassified sequences</taxon>
        <taxon>metagenomes</taxon>
        <taxon>ecological metagenomes</taxon>
    </lineage>
</organism>
<protein>
    <submittedName>
        <fullName evidence="1">Uncharacterized protein</fullName>
    </submittedName>
</protein>
<dbReference type="EMBL" id="MLJW01002412">
    <property type="protein sequence ID" value="OIQ74706.1"/>
    <property type="molecule type" value="Genomic_DNA"/>
</dbReference>
<proteinExistence type="predicted"/>
<name>A0A1J5PUA2_9ZZZZ</name>
<reference evidence="1" key="1">
    <citation type="submission" date="2016-10" db="EMBL/GenBank/DDBJ databases">
        <title>Sequence of Gallionella enrichment culture.</title>
        <authorList>
            <person name="Poehlein A."/>
            <person name="Muehling M."/>
            <person name="Daniel R."/>
        </authorList>
    </citation>
    <scope>NUCLEOTIDE SEQUENCE</scope>
</reference>